<accession>A0A7V7RM44</accession>
<dbReference type="Pfam" id="PF00155">
    <property type="entry name" value="Aminotran_1_2"/>
    <property type="match status" value="1"/>
</dbReference>
<dbReference type="Gene3D" id="3.40.640.10">
    <property type="entry name" value="Type I PLP-dependent aspartate aminotransferase-like (Major domain)"/>
    <property type="match status" value="1"/>
</dbReference>
<keyword evidence="9" id="KW-1185">Reference proteome</keyword>
<evidence type="ECO:0000313" key="8">
    <source>
        <dbReference type="EMBL" id="KAB2332984.1"/>
    </source>
</evidence>
<comment type="caution">
    <text evidence="8">The sequence shown here is derived from an EMBL/GenBank/DDBJ whole genome shotgun (WGS) entry which is preliminary data.</text>
</comment>
<evidence type="ECO:0000256" key="5">
    <source>
        <dbReference type="ARBA" id="ARBA00037974"/>
    </source>
</evidence>
<dbReference type="EMBL" id="WBOT01000003">
    <property type="protein sequence ID" value="KAB2332984.1"/>
    <property type="molecule type" value="Genomic_DNA"/>
</dbReference>
<keyword evidence="6" id="KW-1133">Transmembrane helix</keyword>
<sequence length="392" mass="44878">MTNYDFHTPINREQTNSVKWGLRKDLFGSDEVLPMWVADMEFMPPNEVIEALEKRIQHKIYGYTYASASTTNAITEWQKKRHNWEISKNAVLFSLGVVPSIAAAILAFTEKGDKVMLQSPVYTPFFSMIEGNERVVVNSPLILKDDQYEIDFVDFEERLKEGVKLFLLCNPHNPGGRVWTKDELKKIGDLCCQYNCYILSDEIHADLVYTPHQHLPIASLDQRFKEITITCIAPTKTFNLAGLQASAVLIENEQLRKLFSDVQAKQGFFTLSTFGLTGMEAAYRYGDTWLNELLHYLEENRRISIQFIEENLPDIKAIEPEGTYLLWLDCRKLQWSDDEIQERLLKKGKVALEPGNKYGSGGEGFVRLNFACSQTVLLDGLNRVKHAFSNLS</sequence>
<dbReference type="InterPro" id="IPR004839">
    <property type="entry name" value="Aminotransferase_I/II_large"/>
</dbReference>
<dbReference type="InterPro" id="IPR027619">
    <property type="entry name" value="C-S_lyase_PatB-like"/>
</dbReference>
<comment type="similarity">
    <text evidence="5">Belongs to the class-II pyridoxal-phosphate-dependent aminotransferase family. MalY/PatB cystathionine beta-lyase subfamily.</text>
</comment>
<evidence type="ECO:0000256" key="2">
    <source>
        <dbReference type="ARBA" id="ARBA00012224"/>
    </source>
</evidence>
<dbReference type="InterPro" id="IPR051798">
    <property type="entry name" value="Class-II_PLP-Dep_Aminotrans"/>
</dbReference>
<dbReference type="NCBIfam" id="TIGR04350">
    <property type="entry name" value="C_S_lyase_PatB"/>
    <property type="match status" value="1"/>
</dbReference>
<dbReference type="EC" id="4.4.1.13" evidence="2"/>
<dbReference type="GO" id="GO:0030170">
    <property type="term" value="F:pyridoxal phosphate binding"/>
    <property type="evidence" value="ECO:0007669"/>
    <property type="project" value="InterPro"/>
</dbReference>
<reference evidence="8 9" key="1">
    <citation type="journal article" date="2014" name="Arch. Microbiol.">
        <title>Bacillus mesophilum sp. nov., strain IITR-54T, a novel 4-chlorobiphenyl dechlorinating bacterium.</title>
        <authorList>
            <person name="Manickam N."/>
            <person name="Singh N.K."/>
            <person name="Bajaj A."/>
            <person name="Kumar R.M."/>
            <person name="Kaur G."/>
            <person name="Kaur N."/>
            <person name="Bala M."/>
            <person name="Kumar A."/>
            <person name="Mayilraj S."/>
        </authorList>
    </citation>
    <scope>NUCLEOTIDE SEQUENCE [LARGE SCALE GENOMIC DNA]</scope>
    <source>
        <strain evidence="8 9">IITR-54</strain>
    </source>
</reference>
<dbReference type="CDD" id="cd00609">
    <property type="entry name" value="AAT_like"/>
    <property type="match status" value="1"/>
</dbReference>
<dbReference type="InterPro" id="IPR015424">
    <property type="entry name" value="PyrdxlP-dep_Trfase"/>
</dbReference>
<evidence type="ECO:0000313" key="9">
    <source>
        <dbReference type="Proteomes" id="UP000441354"/>
    </source>
</evidence>
<evidence type="ECO:0000256" key="6">
    <source>
        <dbReference type="SAM" id="Phobius"/>
    </source>
</evidence>
<dbReference type="GO" id="GO:0008483">
    <property type="term" value="F:transaminase activity"/>
    <property type="evidence" value="ECO:0007669"/>
    <property type="project" value="UniProtKB-KW"/>
</dbReference>
<dbReference type="Gene3D" id="3.90.1150.10">
    <property type="entry name" value="Aspartate Aminotransferase, domain 1"/>
    <property type="match status" value="1"/>
</dbReference>
<organism evidence="8 9">
    <name type="scientific">Bacillus mesophilum</name>
    <dbReference type="NCBI Taxonomy" id="1071718"/>
    <lineage>
        <taxon>Bacteria</taxon>
        <taxon>Bacillati</taxon>
        <taxon>Bacillota</taxon>
        <taxon>Bacilli</taxon>
        <taxon>Bacillales</taxon>
        <taxon>Bacillaceae</taxon>
        <taxon>Bacillus</taxon>
    </lineage>
</organism>
<keyword evidence="3" id="KW-0663">Pyridoxal phosphate</keyword>
<dbReference type="AlphaFoldDB" id="A0A7V7RM44"/>
<keyword evidence="6" id="KW-0812">Transmembrane</keyword>
<keyword evidence="6" id="KW-0472">Membrane</keyword>
<protein>
    <recommendedName>
        <fullName evidence="2">cysteine-S-conjugate beta-lyase</fullName>
        <ecNumber evidence="2">4.4.1.13</ecNumber>
    </recommendedName>
</protein>
<evidence type="ECO:0000256" key="3">
    <source>
        <dbReference type="ARBA" id="ARBA00022898"/>
    </source>
</evidence>
<dbReference type="InterPro" id="IPR015422">
    <property type="entry name" value="PyrdxlP-dep_Trfase_small"/>
</dbReference>
<evidence type="ECO:0000256" key="1">
    <source>
        <dbReference type="ARBA" id="ARBA00001933"/>
    </source>
</evidence>
<dbReference type="RefSeq" id="WP_151574448.1">
    <property type="nucleotide sequence ID" value="NZ_WBOT01000003.1"/>
</dbReference>
<evidence type="ECO:0000256" key="4">
    <source>
        <dbReference type="ARBA" id="ARBA00023239"/>
    </source>
</evidence>
<dbReference type="SUPFAM" id="SSF53383">
    <property type="entry name" value="PLP-dependent transferases"/>
    <property type="match status" value="1"/>
</dbReference>
<keyword evidence="8" id="KW-0032">Aminotransferase</keyword>
<gene>
    <name evidence="8" type="ORF">F7732_12990</name>
</gene>
<keyword evidence="8" id="KW-0808">Transferase</keyword>
<dbReference type="PANTHER" id="PTHR43525:SF1">
    <property type="entry name" value="PROTEIN MALY"/>
    <property type="match status" value="1"/>
</dbReference>
<dbReference type="GO" id="GO:0047804">
    <property type="term" value="F:cysteine-S-conjugate beta-lyase activity"/>
    <property type="evidence" value="ECO:0007669"/>
    <property type="project" value="UniProtKB-EC"/>
</dbReference>
<feature type="domain" description="Aminotransferase class I/classII large" evidence="7">
    <location>
        <begin position="39"/>
        <end position="375"/>
    </location>
</feature>
<name>A0A7V7RM44_9BACI</name>
<feature type="transmembrane region" description="Helical" evidence="6">
    <location>
        <begin position="90"/>
        <end position="109"/>
    </location>
</feature>
<dbReference type="InterPro" id="IPR015421">
    <property type="entry name" value="PyrdxlP-dep_Trfase_major"/>
</dbReference>
<dbReference type="OrthoDB" id="9802872at2"/>
<comment type="cofactor">
    <cofactor evidence="1">
        <name>pyridoxal 5'-phosphate</name>
        <dbReference type="ChEBI" id="CHEBI:597326"/>
    </cofactor>
</comment>
<keyword evidence="4" id="KW-0456">Lyase</keyword>
<evidence type="ECO:0000259" key="7">
    <source>
        <dbReference type="Pfam" id="PF00155"/>
    </source>
</evidence>
<proteinExistence type="inferred from homology"/>
<dbReference type="PANTHER" id="PTHR43525">
    <property type="entry name" value="PROTEIN MALY"/>
    <property type="match status" value="1"/>
</dbReference>
<dbReference type="Proteomes" id="UP000441354">
    <property type="component" value="Unassembled WGS sequence"/>
</dbReference>